<dbReference type="HOGENOM" id="CLU_256563_0_0_6"/>
<dbReference type="AlphaFoldDB" id="A0A0H3GU30"/>
<dbReference type="RefSeq" id="YP_005228335.1">
    <property type="nucleotide sequence ID" value="NC_016845.1"/>
</dbReference>
<accession>A0A0H3GU30</accession>
<dbReference type="EMBL" id="CP003200">
    <property type="protein sequence ID" value="AEW62733.1"/>
    <property type="molecule type" value="Genomic_DNA"/>
</dbReference>
<protein>
    <recommendedName>
        <fullName evidence="3">Flagellar biosynthesis, cell-distal portion of basal-body rod</fullName>
    </recommendedName>
</protein>
<sequence length="1145" mass="124070">MLFDKGFLSGESLRDGLLTTPYFDVSMRAATLTKVTGNNTKKTWVLEGAIKLPKPFSPAEGRVLYDREGRIPVGIASAAYTYTDDTLTFDAAAGLLRVAVAQDKMTAAGFENTESGAQAYFWKTYGDLILSQKSTETQILPEYTLFFSEAGEVSVITDQNCTATVKVTKKLALDTGAMLARAASTDLRVQTDRYAVDKFREINAALQDHKYHLGAVGNYGSAVAYSATFSGDSIFVLDKLSLAANVRRAVMSLTDSAGAASVFTLLESESVTGRVLSSPYVDFVLQPVGIYALSINTDTGRTTFKIPVTLPGALPADPTRIIRDRTDYFGAYTPSTLFSGSTRGITYEASTGSLIVALMNTDITTAGYPLTSAGVIQYAVEKLSGYVFSQLTANAVTRPFSNLFRASAGAVSLTTDTAVTLTGNFYGAKMSSDNSSTYQRYESTVKNNSGTATGLRPVKLKCKFKAGEVPNDKCIVVTDTTGKVYPCQWAGERDFNPRRGRTLSYWGDDSLRSGELLIMDNLAAGEVKKYIIKAFPTEQFASSVNHTVQETSTSFLVTADDGTQVRFDSVVGWLPYKLTRDAMTYTAICQQLLIRLSGGAWSIFAATYQDAKYAVISDGPVFTEIETTFTNGVAGDNQEIAAGLLKFTYRTKIFRNGYIQIDAAVRLATDMPANVLFGCMTRIQMNSTAVKTIRNEYNAIWTDNAMPRSVSIRVAGGDVIRDEAEAATLGNRPPVAGLTANASYVRFDGGWQAGATYGAAKTTLGAPKNWTWTVGFSINLNEPVTDNVSLSDVEMNPVVGFASQSSVYPRVRQAALMSRLGNVISGLASWNKRDASATDNANGAFNTVAGDIVQLLHLRAGTFAGVYAKFQAWALSRYGGAGIASIHLGAPEAYQSLQFASRLVLPQLWWLYQLAVMEGDAAKQAELKTAIDRVASDCYAAFGGVGKANSNFYAAAFRAWAMAVATGTDPTGNYTAAMDMVDGQFSSPAYFAGVKNIITDNVVENVPKRMYLHYQMYAWNNYLVGCRIAGRTPVLDMTTFALNAISGYGGLREIDYCTAESRRGVPSTVAFMLYPLLHAGDNSCLEAAERMMDAFDEYAGANTNGQIKLWDLDYYSVVSTNFSDYTFACNIMADAWLQWWTEGNN</sequence>
<evidence type="ECO:0000313" key="1">
    <source>
        <dbReference type="EMBL" id="AEW62733.1"/>
    </source>
</evidence>
<organism evidence="1 2">
    <name type="scientific">Klebsiella pneumoniae subsp. pneumoniae (strain HS11286)</name>
    <dbReference type="NCBI Taxonomy" id="1125630"/>
    <lineage>
        <taxon>Bacteria</taxon>
        <taxon>Pseudomonadati</taxon>
        <taxon>Pseudomonadota</taxon>
        <taxon>Gammaproteobacteria</taxon>
        <taxon>Enterobacterales</taxon>
        <taxon>Enterobacteriaceae</taxon>
        <taxon>Klebsiella/Raoultella group</taxon>
        <taxon>Klebsiella</taxon>
        <taxon>Klebsiella pneumoniae complex</taxon>
    </lineage>
</organism>
<dbReference type="PATRIC" id="fig|1125630.4.peg.3939"/>
<reference evidence="1 2" key="1">
    <citation type="journal article" date="2012" name="J. Bacteriol.">
        <title>Complete genome sequence of Klebsiella pneumoniae subsp. pneumoniae HS11286, a multidrug-resistant strain isolated from human sputum.</title>
        <authorList>
            <person name="Liu P."/>
            <person name="Li P."/>
            <person name="Jiang X."/>
            <person name="Bi D."/>
            <person name="Xie Y."/>
            <person name="Tai C."/>
            <person name="Deng Z."/>
            <person name="Rajakumar K."/>
            <person name="Ou H.Y."/>
        </authorList>
    </citation>
    <scope>NUCLEOTIDE SEQUENCE [LARGE SCALE GENOMIC DNA]</scope>
    <source>
        <strain evidence="1 2">HS11286</strain>
    </source>
</reference>
<evidence type="ECO:0008006" key="3">
    <source>
        <dbReference type="Google" id="ProtNLM"/>
    </source>
</evidence>
<dbReference type="GeneID" id="11849078"/>
<dbReference type="Proteomes" id="UP000007841">
    <property type="component" value="Chromosome"/>
</dbReference>
<evidence type="ECO:0000313" key="2">
    <source>
        <dbReference type="Proteomes" id="UP000007841"/>
    </source>
</evidence>
<dbReference type="RefSeq" id="WP_014343409.1">
    <property type="nucleotide sequence ID" value="NC_016845.1"/>
</dbReference>
<dbReference type="KEGG" id="kpm:KPHS_40350"/>
<name>A0A0H3GU30_KLEPH</name>
<proteinExistence type="predicted"/>
<gene>
    <name evidence="1" type="ordered locus">KPHS_40350</name>
</gene>
<dbReference type="STRING" id="1125630.KPHS_40350"/>
<keyword evidence="2" id="KW-1185">Reference proteome</keyword>